<dbReference type="Pfam" id="PF00004">
    <property type="entry name" value="AAA"/>
    <property type="match status" value="1"/>
</dbReference>
<evidence type="ECO:0000313" key="8">
    <source>
        <dbReference type="Proteomes" id="UP000293360"/>
    </source>
</evidence>
<dbReference type="Gene3D" id="3.40.50.300">
    <property type="entry name" value="P-loop containing nucleotide triphosphate hydrolases"/>
    <property type="match status" value="1"/>
</dbReference>
<keyword evidence="3" id="KW-0472">Membrane</keyword>
<organism evidence="7 8">
    <name type="scientific">Monosporascus ibericus</name>
    <dbReference type="NCBI Taxonomy" id="155417"/>
    <lineage>
        <taxon>Eukaryota</taxon>
        <taxon>Fungi</taxon>
        <taxon>Dikarya</taxon>
        <taxon>Ascomycota</taxon>
        <taxon>Pezizomycotina</taxon>
        <taxon>Sordariomycetes</taxon>
        <taxon>Xylariomycetidae</taxon>
        <taxon>Xylariales</taxon>
        <taxon>Xylariales incertae sedis</taxon>
        <taxon>Monosporascus</taxon>
    </lineage>
</organism>
<dbReference type="InterPro" id="IPR003959">
    <property type="entry name" value="ATPase_AAA_core"/>
</dbReference>
<keyword evidence="4" id="KW-0067">ATP-binding</keyword>
<feature type="compositionally biased region" description="Basic and acidic residues" evidence="5">
    <location>
        <begin position="974"/>
        <end position="983"/>
    </location>
</feature>
<dbReference type="Gene3D" id="1.10.8.60">
    <property type="match status" value="1"/>
</dbReference>
<protein>
    <recommendedName>
        <fullName evidence="6">AAA+ ATPase domain-containing protein</fullName>
    </recommendedName>
</protein>
<keyword evidence="8" id="KW-1185">Reference proteome</keyword>
<feature type="region of interest" description="Disordered" evidence="5">
    <location>
        <begin position="963"/>
        <end position="992"/>
    </location>
</feature>
<reference evidence="7 8" key="1">
    <citation type="submission" date="2018-06" db="EMBL/GenBank/DDBJ databases">
        <title>Complete Genomes of Monosporascus.</title>
        <authorList>
            <person name="Robinson A.J."/>
            <person name="Natvig D.O."/>
        </authorList>
    </citation>
    <scope>NUCLEOTIDE SEQUENCE [LARGE SCALE GENOMIC DNA]</scope>
    <source>
        <strain evidence="7 8">CBS 110550</strain>
    </source>
</reference>
<dbReference type="SUPFAM" id="SSF52540">
    <property type="entry name" value="P-loop containing nucleoside triphosphate hydrolases"/>
    <property type="match status" value="1"/>
</dbReference>
<dbReference type="InterPro" id="IPR027417">
    <property type="entry name" value="P-loop_NTPase"/>
</dbReference>
<sequence>MHSPAHPERQLYECILNGFVLFAQRHYRNTDNDNNKDDRNNQPDKEDGAIEESNAREDENVFGEKTSTTNGENTAGSNGENQGRKRRNGASNGTFRPRTLRNRTPEELPPVQLPKNLDVMSVRRLEYAQQAHETVVRAFKELVGHPEWSHAIETLFEGHHRAIREKPKDDGTMHKDIDSLAAAAYWHTASLTHRTRGAEAAAEFLESHPAPCSTDLLRSPSIHSLTEDISPHLKDDLNAAVEMAWDRDIEATAFAGLHPLFLEEVIASLKAEFAVEAPKTVKVADLQRPITVINATYYTGFSVARVLVRHVAAALNADVLHLRAQDIARMISTHLGQDMIRAPSPISRLGYKAAENSGRCLPGNLDDMNDEDNIYVPYSQVLRNDMLRKQSKTRVMTMDEFLNGASRAKPDELWEDLKINSVLDELVHAADSDAPEQRPLLVHIDDYNAINLDLEAGSSIVGKIRKVVDGLWVEGRKVALVGTCSSKDAPKAYLDGLREVALSERLINLHIDTTLTSEAEGERLKALEEWDYLNENERNIMAVFTTMAEPNPETTTIPQAGVLGLGPPLSKPEVANDLPESWSQHVLPLSEAFRVATAMIGLRELGKSNATPLREAAIKLKVIDEMKERLSRGGKDGEDQPKMPRGFLSDLRKKDSEGSHEEQLLSGLVNSKDIRTTFDNVHAPKETIESVRMLTTLSLLRPEAFSYGVLATERIPGCLLYGPPGTGKTLLAKAVAKESGANMIEVSAATINNMYVGESEKTVRALFRLAKKKEPLVIFIDEADALLGARGQFRDRTGSREVINQFLREWDGMDKTKAFIMVATNRPFDLDEAVLRRLPRKLLIDLPREKDRAEILKIHLRDEELGEGVDLGDLARRTPLYSGSDLKNVCVAAAMAAVKEELLANPDNVIDAEAEKPHEKRILQPRHFDVALKEIGASVSEDMQTLTAIRRFDERYGDAAGRKKRRSMGFEVVPESRDTESARVRSLPAAEG</sequence>
<feature type="region of interest" description="Disordered" evidence="5">
    <location>
        <begin position="629"/>
        <end position="661"/>
    </location>
</feature>
<evidence type="ECO:0000256" key="1">
    <source>
        <dbReference type="ARBA" id="ARBA00004572"/>
    </source>
</evidence>
<comment type="caution">
    <text evidence="7">The sequence shown here is derived from an EMBL/GenBank/DDBJ whole genome shotgun (WGS) entry which is preliminary data.</text>
</comment>
<dbReference type="InterPro" id="IPR003593">
    <property type="entry name" value="AAA+_ATPase"/>
</dbReference>
<dbReference type="InterPro" id="IPR041569">
    <property type="entry name" value="AAA_lid_3"/>
</dbReference>
<feature type="compositionally biased region" description="Basic and acidic residues" evidence="5">
    <location>
        <begin position="29"/>
        <end position="59"/>
    </location>
</feature>
<evidence type="ECO:0000256" key="2">
    <source>
        <dbReference type="ARBA" id="ARBA00022741"/>
    </source>
</evidence>
<dbReference type="OrthoDB" id="39734at2759"/>
<dbReference type="GO" id="GO:0005524">
    <property type="term" value="F:ATP binding"/>
    <property type="evidence" value="ECO:0007669"/>
    <property type="project" value="UniProtKB-KW"/>
</dbReference>
<dbReference type="STRING" id="155417.A0A4Q4TPG7"/>
<name>A0A4Q4TPG7_9PEZI</name>
<feature type="region of interest" description="Disordered" evidence="5">
    <location>
        <begin position="29"/>
        <end position="112"/>
    </location>
</feature>
<dbReference type="Pfam" id="PF17862">
    <property type="entry name" value="AAA_lid_3"/>
    <property type="match status" value="1"/>
</dbReference>
<gene>
    <name evidence="7" type="ORF">DL764_001442</name>
</gene>
<feature type="domain" description="AAA+ ATPase" evidence="6">
    <location>
        <begin position="714"/>
        <end position="848"/>
    </location>
</feature>
<dbReference type="GO" id="GO:0016887">
    <property type="term" value="F:ATP hydrolysis activity"/>
    <property type="evidence" value="ECO:0007669"/>
    <property type="project" value="InterPro"/>
</dbReference>
<dbReference type="PANTHER" id="PTHR45644:SF56">
    <property type="entry name" value="AAA ATPASE, PUTATIVE (AFU_ORTHOLOGUE AFUA_2G12920)-RELATED"/>
    <property type="match status" value="1"/>
</dbReference>
<accession>A0A4Q4TPG7</accession>
<keyword evidence="3" id="KW-0496">Mitochondrion</keyword>
<dbReference type="Proteomes" id="UP000293360">
    <property type="component" value="Unassembled WGS sequence"/>
</dbReference>
<evidence type="ECO:0000259" key="6">
    <source>
        <dbReference type="SMART" id="SM00382"/>
    </source>
</evidence>
<feature type="compositionally biased region" description="Basic and acidic residues" evidence="5">
    <location>
        <begin position="629"/>
        <end position="642"/>
    </location>
</feature>
<keyword evidence="3" id="KW-1000">Mitochondrion outer membrane</keyword>
<comment type="subcellular location">
    <subcellularLocation>
        <location evidence="1">Mitochondrion outer membrane</location>
        <topology evidence="1">Single-pass membrane protein</topology>
    </subcellularLocation>
</comment>
<evidence type="ECO:0000256" key="5">
    <source>
        <dbReference type="SAM" id="MobiDB-lite"/>
    </source>
</evidence>
<evidence type="ECO:0000256" key="4">
    <source>
        <dbReference type="ARBA" id="ARBA00022840"/>
    </source>
</evidence>
<feature type="compositionally biased region" description="Basic and acidic residues" evidence="5">
    <location>
        <begin position="650"/>
        <end position="661"/>
    </location>
</feature>
<dbReference type="AlphaFoldDB" id="A0A4Q4TPG7"/>
<dbReference type="GO" id="GO:0005741">
    <property type="term" value="C:mitochondrial outer membrane"/>
    <property type="evidence" value="ECO:0007669"/>
    <property type="project" value="UniProtKB-SubCell"/>
</dbReference>
<dbReference type="InterPro" id="IPR051701">
    <property type="entry name" value="Mito_OM_Translocase_MSP1"/>
</dbReference>
<feature type="compositionally biased region" description="Polar residues" evidence="5">
    <location>
        <begin position="65"/>
        <end position="81"/>
    </location>
</feature>
<proteinExistence type="predicted"/>
<keyword evidence="2" id="KW-0547">Nucleotide-binding</keyword>
<evidence type="ECO:0000256" key="3">
    <source>
        <dbReference type="ARBA" id="ARBA00022787"/>
    </source>
</evidence>
<evidence type="ECO:0000313" key="7">
    <source>
        <dbReference type="EMBL" id="RYP09171.1"/>
    </source>
</evidence>
<dbReference type="PANTHER" id="PTHR45644">
    <property type="entry name" value="AAA ATPASE, PUTATIVE (AFU_ORTHOLOGUE AFUA_2G12920)-RELATED-RELATED"/>
    <property type="match status" value="1"/>
</dbReference>
<dbReference type="EMBL" id="QJNU01000044">
    <property type="protein sequence ID" value="RYP09171.1"/>
    <property type="molecule type" value="Genomic_DNA"/>
</dbReference>
<dbReference type="SMART" id="SM00382">
    <property type="entry name" value="AAA"/>
    <property type="match status" value="1"/>
</dbReference>